<name>A0ABW5QC46_9BACI</name>
<dbReference type="InterPro" id="IPR015590">
    <property type="entry name" value="Aldehyde_DH_dom"/>
</dbReference>
<dbReference type="InterPro" id="IPR012394">
    <property type="entry name" value="Aldehyde_DH_NAD(P)"/>
</dbReference>
<dbReference type="Proteomes" id="UP001597452">
    <property type="component" value="Unassembled WGS sequence"/>
</dbReference>
<evidence type="ECO:0000256" key="3">
    <source>
        <dbReference type="PIRNR" id="PIRNR036492"/>
    </source>
</evidence>
<dbReference type="RefSeq" id="WP_377329219.1">
    <property type="nucleotide sequence ID" value="NZ_JBHUMZ010000023.1"/>
</dbReference>
<gene>
    <name evidence="7" type="ORF">ACFSW4_10755</name>
</gene>
<dbReference type="Gene3D" id="3.40.605.10">
    <property type="entry name" value="Aldehyde Dehydrogenase, Chain A, domain 1"/>
    <property type="match status" value="1"/>
</dbReference>
<protein>
    <recommendedName>
        <fullName evidence="3">Aldehyde dehydrogenase</fullName>
    </recommendedName>
</protein>
<dbReference type="InterPro" id="IPR016163">
    <property type="entry name" value="Ald_DH_C"/>
</dbReference>
<evidence type="ECO:0000259" key="6">
    <source>
        <dbReference type="Pfam" id="PF00171"/>
    </source>
</evidence>
<feature type="domain" description="Aldehyde dehydrogenase" evidence="6">
    <location>
        <begin position="7"/>
        <end position="427"/>
    </location>
</feature>
<organism evidence="7 8">
    <name type="scientific">Piscibacillus salipiscarius</name>
    <dbReference type="NCBI Taxonomy" id="299480"/>
    <lineage>
        <taxon>Bacteria</taxon>
        <taxon>Bacillati</taxon>
        <taxon>Bacillota</taxon>
        <taxon>Bacilli</taxon>
        <taxon>Bacillales</taxon>
        <taxon>Bacillaceae</taxon>
        <taxon>Piscibacillus</taxon>
    </lineage>
</organism>
<feature type="active site" evidence="4">
    <location>
        <position position="209"/>
    </location>
</feature>
<proteinExistence type="inferred from homology"/>
<dbReference type="InterPro" id="IPR016160">
    <property type="entry name" value="Ald_DH_CS_CYS"/>
</dbReference>
<sequence>MSYAEIVEEQKTYFNSKVTLDLNYRIKALSQLKETIKTFERDIFQALKDDLNKSEFESYSSEVGVILQEISFTLKQLRRWAKPTKAKTPITHLGSRSYIYPEPYGVSLIIAPWNYPFQLCLAPLIGAIAAGNCAVIKPSELTPHTANIVGQIIQRTFPEDYITVINGGVEVSQDLLSLPFDKIFFTGSTRVGKIVMKQASEHLVPTTLELGGKSPCIVHEDANLKLAAKRIAWGKFLNAGQTCIAPDYLYVHQSVKEEFLSYLKEAIEELYGKEPLKNEDYTRIVNEEHFERLSSFIDDHTVCMGGKRSKDQLMIEPTVLTPVTWEDSIMKEEIFGPILPVLEFRELSEVIHNLNNQAHPLALYLFSNEHDVQEWLVNETSFGGGCINDTVYHFASSHLPFGGVGASGMGAYHGKASFETFSHQKSVLKQTVLFDLPFRYPNIKNGLNKLKWFLK</sequence>
<dbReference type="PROSITE" id="PS00687">
    <property type="entry name" value="ALDEHYDE_DEHYDR_GLU"/>
    <property type="match status" value="1"/>
</dbReference>
<dbReference type="CDD" id="cd07136">
    <property type="entry name" value="ALDH_YwdH-P39616"/>
    <property type="match status" value="1"/>
</dbReference>
<keyword evidence="8" id="KW-1185">Reference proteome</keyword>
<dbReference type="PANTHER" id="PTHR43570">
    <property type="entry name" value="ALDEHYDE DEHYDROGENASE"/>
    <property type="match status" value="1"/>
</dbReference>
<accession>A0ABW5QC46</accession>
<keyword evidence="2 3" id="KW-0560">Oxidoreductase</keyword>
<dbReference type="PROSITE" id="PS00070">
    <property type="entry name" value="ALDEHYDE_DEHYDR_CYS"/>
    <property type="match status" value="1"/>
</dbReference>
<dbReference type="PANTHER" id="PTHR43570:SF16">
    <property type="entry name" value="ALDEHYDE DEHYDROGENASE TYPE III, ISOFORM Q"/>
    <property type="match status" value="1"/>
</dbReference>
<dbReference type="InterPro" id="IPR016162">
    <property type="entry name" value="Ald_DH_N"/>
</dbReference>
<evidence type="ECO:0000256" key="2">
    <source>
        <dbReference type="ARBA" id="ARBA00023002"/>
    </source>
</evidence>
<evidence type="ECO:0000313" key="8">
    <source>
        <dbReference type="Proteomes" id="UP001597452"/>
    </source>
</evidence>
<evidence type="ECO:0000313" key="7">
    <source>
        <dbReference type="EMBL" id="MFD2639347.1"/>
    </source>
</evidence>
<dbReference type="EMBL" id="JBHUMZ010000023">
    <property type="protein sequence ID" value="MFD2639347.1"/>
    <property type="molecule type" value="Genomic_DNA"/>
</dbReference>
<dbReference type="SUPFAM" id="SSF53720">
    <property type="entry name" value="ALDH-like"/>
    <property type="match status" value="1"/>
</dbReference>
<comment type="similarity">
    <text evidence="1 3 5">Belongs to the aldehyde dehydrogenase family.</text>
</comment>
<dbReference type="InterPro" id="IPR029510">
    <property type="entry name" value="Ald_DH_CS_GLU"/>
</dbReference>
<comment type="caution">
    <text evidence="7">The sequence shown here is derived from an EMBL/GenBank/DDBJ whole genome shotgun (WGS) entry which is preliminary data.</text>
</comment>
<evidence type="ECO:0000256" key="1">
    <source>
        <dbReference type="ARBA" id="ARBA00009986"/>
    </source>
</evidence>
<dbReference type="Gene3D" id="3.40.309.10">
    <property type="entry name" value="Aldehyde Dehydrogenase, Chain A, domain 2"/>
    <property type="match status" value="1"/>
</dbReference>
<evidence type="ECO:0000256" key="5">
    <source>
        <dbReference type="RuleBase" id="RU003345"/>
    </source>
</evidence>
<dbReference type="InterPro" id="IPR016161">
    <property type="entry name" value="Ald_DH/histidinol_DH"/>
</dbReference>
<reference evidence="8" key="1">
    <citation type="journal article" date="2019" name="Int. J. Syst. Evol. Microbiol.">
        <title>The Global Catalogue of Microorganisms (GCM) 10K type strain sequencing project: providing services to taxonomists for standard genome sequencing and annotation.</title>
        <authorList>
            <consortium name="The Broad Institute Genomics Platform"/>
            <consortium name="The Broad Institute Genome Sequencing Center for Infectious Disease"/>
            <person name="Wu L."/>
            <person name="Ma J."/>
        </authorList>
    </citation>
    <scope>NUCLEOTIDE SEQUENCE [LARGE SCALE GENOMIC DNA]</scope>
    <source>
        <strain evidence="8">TISTR 1571</strain>
    </source>
</reference>
<dbReference type="Pfam" id="PF00171">
    <property type="entry name" value="Aldedh"/>
    <property type="match status" value="1"/>
</dbReference>
<dbReference type="PIRSF" id="PIRSF036492">
    <property type="entry name" value="ALDH"/>
    <property type="match status" value="1"/>
</dbReference>
<evidence type="ECO:0000256" key="4">
    <source>
        <dbReference type="PROSITE-ProRule" id="PRU10007"/>
    </source>
</evidence>